<evidence type="ECO:0000313" key="7">
    <source>
        <dbReference type="Proteomes" id="UP001150538"/>
    </source>
</evidence>
<dbReference type="EMBL" id="JANBPU010000368">
    <property type="protein sequence ID" value="KAJ1912206.1"/>
    <property type="molecule type" value="Genomic_DNA"/>
</dbReference>
<name>A0A9W7ZSM8_9FUNG</name>
<dbReference type="PROSITE" id="PS50850">
    <property type="entry name" value="MFS"/>
    <property type="match status" value="1"/>
</dbReference>
<dbReference type="PANTHER" id="PTHR11360">
    <property type="entry name" value="MONOCARBOXYLATE TRANSPORTER"/>
    <property type="match status" value="1"/>
</dbReference>
<comment type="caution">
    <text evidence="6">The sequence shown here is derived from an EMBL/GenBank/DDBJ whole genome shotgun (WGS) entry which is preliminary data.</text>
</comment>
<evidence type="ECO:0000256" key="3">
    <source>
        <dbReference type="SAM" id="MobiDB-lite"/>
    </source>
</evidence>
<comment type="similarity">
    <text evidence="2">Belongs to the major facilitator superfamily. Monocarboxylate porter (TC 2.A.1.13) family.</text>
</comment>
<dbReference type="PANTHER" id="PTHR11360:SF284">
    <property type="entry name" value="EG:103B4.3 PROTEIN-RELATED"/>
    <property type="match status" value="1"/>
</dbReference>
<gene>
    <name evidence="6" type="ORF">H4219_005690</name>
</gene>
<feature type="region of interest" description="Disordered" evidence="3">
    <location>
        <begin position="1"/>
        <end position="79"/>
    </location>
</feature>
<accession>A0A9W7ZSM8</accession>
<dbReference type="CDD" id="cd17352">
    <property type="entry name" value="MFS_MCT_SLC16"/>
    <property type="match status" value="1"/>
</dbReference>
<dbReference type="Pfam" id="PF07690">
    <property type="entry name" value="MFS_1"/>
    <property type="match status" value="1"/>
</dbReference>
<dbReference type="InterPro" id="IPR050327">
    <property type="entry name" value="Proton-linked_MCT"/>
</dbReference>
<feature type="transmembrane region" description="Helical" evidence="4">
    <location>
        <begin position="343"/>
        <end position="364"/>
    </location>
</feature>
<dbReference type="GO" id="GO:0016020">
    <property type="term" value="C:membrane"/>
    <property type="evidence" value="ECO:0007669"/>
    <property type="project" value="UniProtKB-SubCell"/>
</dbReference>
<feature type="transmembrane region" description="Helical" evidence="4">
    <location>
        <begin position="462"/>
        <end position="481"/>
    </location>
</feature>
<evidence type="ECO:0000259" key="5">
    <source>
        <dbReference type="PROSITE" id="PS50850"/>
    </source>
</evidence>
<protein>
    <recommendedName>
        <fullName evidence="5">Major facilitator superfamily (MFS) profile domain-containing protein</fullName>
    </recommendedName>
</protein>
<evidence type="ECO:0000313" key="6">
    <source>
        <dbReference type="EMBL" id="KAJ1912206.1"/>
    </source>
</evidence>
<sequence length="536" mass="58285">MSAPSDPKPDTAIPELASPSPNSTNAPTRTGSNDNIDAKAKLNNGSPQTLHHEQQQSQPQQQSGLAADNSDDPEDPEKAQNQLSKFHRKLGILSPKGPIVPLDSGFSWVIVVCCFFMQMFGMGIANGFGSYQAYYLNVMFPDTPASTIQWIGTLFSLCLLGGSFFAGVIVDSYGPRLSGYIGTVVATLAMMLSSLGKEPYQLILAQGIMLGLGCSFIHQPSIILSSQYFAKYRGLATGIALAGSGVGGMFIGRATQAMIDKVGIHWAMRITGFIILGVAGISSSFVRRRVPKIHQKAIEQEKLHQKQLEQIQNGEPVTEAPEKPKLRRRLFNFDALKDVRFDLAIAATFLLEMAYFGPTMYIAASAQYYGISPASSTNLLLIFNVMVAVGRVIAGIMADKIGPIVTLLLSNMISGIAILAIWLNATNLSVFYGYVVVYGLFCSSFVSTNPIIVGNMFGIEKLGSTVGLLYLFASTGILIGNPVQATIYDKLDHRQRYRNTIIFPGCLYLCSMCVCCLLYFITIRRLRKNGKNTLKA</sequence>
<feature type="transmembrane region" description="Helical" evidence="4">
    <location>
        <begin position="376"/>
        <end position="397"/>
    </location>
</feature>
<feature type="transmembrane region" description="Helical" evidence="4">
    <location>
        <begin position="148"/>
        <end position="170"/>
    </location>
</feature>
<feature type="transmembrane region" description="Helical" evidence="4">
    <location>
        <begin position="501"/>
        <end position="521"/>
    </location>
</feature>
<dbReference type="InterPro" id="IPR036259">
    <property type="entry name" value="MFS_trans_sf"/>
</dbReference>
<keyword evidence="7" id="KW-1185">Reference proteome</keyword>
<keyword evidence="4" id="KW-0812">Transmembrane</keyword>
<reference evidence="6" key="1">
    <citation type="submission" date="2022-07" db="EMBL/GenBank/DDBJ databases">
        <title>Phylogenomic reconstructions and comparative analyses of Kickxellomycotina fungi.</title>
        <authorList>
            <person name="Reynolds N.K."/>
            <person name="Stajich J.E."/>
            <person name="Barry K."/>
            <person name="Grigoriev I.V."/>
            <person name="Crous P."/>
            <person name="Smith M.E."/>
        </authorList>
    </citation>
    <scope>NUCLEOTIDE SEQUENCE</scope>
    <source>
        <strain evidence="6">NBRC 100468</strain>
    </source>
</reference>
<keyword evidence="4" id="KW-0472">Membrane</keyword>
<feature type="domain" description="Major facilitator superfamily (MFS) profile" evidence="5">
    <location>
        <begin position="107"/>
        <end position="528"/>
    </location>
</feature>
<organism evidence="6 7">
    <name type="scientific">Mycoemilia scoparia</name>
    <dbReference type="NCBI Taxonomy" id="417184"/>
    <lineage>
        <taxon>Eukaryota</taxon>
        <taxon>Fungi</taxon>
        <taxon>Fungi incertae sedis</taxon>
        <taxon>Zoopagomycota</taxon>
        <taxon>Kickxellomycotina</taxon>
        <taxon>Kickxellomycetes</taxon>
        <taxon>Kickxellales</taxon>
        <taxon>Kickxellaceae</taxon>
        <taxon>Mycoemilia</taxon>
    </lineage>
</organism>
<dbReference type="InterPro" id="IPR020846">
    <property type="entry name" value="MFS_dom"/>
</dbReference>
<dbReference type="Proteomes" id="UP001150538">
    <property type="component" value="Unassembled WGS sequence"/>
</dbReference>
<feature type="transmembrane region" description="Helical" evidence="4">
    <location>
        <begin position="431"/>
        <end position="453"/>
    </location>
</feature>
<dbReference type="GO" id="GO:0022857">
    <property type="term" value="F:transmembrane transporter activity"/>
    <property type="evidence" value="ECO:0007669"/>
    <property type="project" value="InterPro"/>
</dbReference>
<evidence type="ECO:0000256" key="4">
    <source>
        <dbReference type="SAM" id="Phobius"/>
    </source>
</evidence>
<dbReference type="OrthoDB" id="6499973at2759"/>
<feature type="transmembrane region" description="Helical" evidence="4">
    <location>
        <begin position="235"/>
        <end position="254"/>
    </location>
</feature>
<feature type="transmembrane region" description="Helical" evidence="4">
    <location>
        <begin position="404"/>
        <end position="425"/>
    </location>
</feature>
<comment type="subcellular location">
    <subcellularLocation>
        <location evidence="1">Membrane</location>
        <topology evidence="1">Multi-pass membrane protein</topology>
    </subcellularLocation>
</comment>
<evidence type="ECO:0000256" key="1">
    <source>
        <dbReference type="ARBA" id="ARBA00004141"/>
    </source>
</evidence>
<dbReference type="AlphaFoldDB" id="A0A9W7ZSM8"/>
<dbReference type="InterPro" id="IPR011701">
    <property type="entry name" value="MFS"/>
</dbReference>
<feature type="transmembrane region" description="Helical" evidence="4">
    <location>
        <begin position="106"/>
        <end position="128"/>
    </location>
</feature>
<feature type="compositionally biased region" description="Polar residues" evidence="3">
    <location>
        <begin position="19"/>
        <end position="35"/>
    </location>
</feature>
<feature type="transmembrane region" description="Helical" evidence="4">
    <location>
        <begin position="266"/>
        <end position="286"/>
    </location>
</feature>
<evidence type="ECO:0000256" key="2">
    <source>
        <dbReference type="ARBA" id="ARBA00006727"/>
    </source>
</evidence>
<dbReference type="SUPFAM" id="SSF103473">
    <property type="entry name" value="MFS general substrate transporter"/>
    <property type="match status" value="1"/>
</dbReference>
<feature type="transmembrane region" description="Helical" evidence="4">
    <location>
        <begin position="202"/>
        <end position="223"/>
    </location>
</feature>
<proteinExistence type="inferred from homology"/>
<feature type="transmembrane region" description="Helical" evidence="4">
    <location>
        <begin position="177"/>
        <end position="196"/>
    </location>
</feature>
<dbReference type="Gene3D" id="1.20.1250.20">
    <property type="entry name" value="MFS general substrate transporter like domains"/>
    <property type="match status" value="1"/>
</dbReference>
<keyword evidence="4" id="KW-1133">Transmembrane helix</keyword>